<dbReference type="PANTHER" id="PTHR45969">
    <property type="entry name" value="RING ZINC FINGER PROTEIN-RELATED"/>
    <property type="match status" value="1"/>
</dbReference>
<evidence type="ECO:0000256" key="4">
    <source>
        <dbReference type="PROSITE-ProRule" id="PRU00175"/>
    </source>
</evidence>
<evidence type="ECO:0000256" key="3">
    <source>
        <dbReference type="ARBA" id="ARBA00022833"/>
    </source>
</evidence>
<dbReference type="AlphaFoldDB" id="A0A9Q0GVD6"/>
<comment type="caution">
    <text evidence="7">The sequence shown here is derived from an EMBL/GenBank/DDBJ whole genome shotgun (WGS) entry which is preliminary data.</text>
</comment>
<feature type="domain" description="RING-type" evidence="6">
    <location>
        <begin position="99"/>
        <end position="145"/>
    </location>
</feature>
<evidence type="ECO:0000256" key="5">
    <source>
        <dbReference type="SAM" id="Phobius"/>
    </source>
</evidence>
<dbReference type="EMBL" id="JAMYWD010000012">
    <property type="protein sequence ID" value="KAJ4952662.1"/>
    <property type="molecule type" value="Genomic_DNA"/>
</dbReference>
<sequence>MSFSVEYSGLAITHLIYEAALVLILAMVRWIFSSAICFRYLRFRSSNSDAEREHLQSPRPCTVSTMSKASDDQLGQMMVLHAATYGDIAARVPESCSTCAVCLDELRKRDKVRELRNCCHVFHQRCIDRWLNHDDPHRSTCPVCRTPILRSSAALTMAEPSWAVERLLYIFGDDLHPLL</sequence>
<keyword evidence="2 4" id="KW-0863">Zinc-finger</keyword>
<dbReference type="Gene3D" id="3.30.40.10">
    <property type="entry name" value="Zinc/RING finger domain, C3HC4 (zinc finger)"/>
    <property type="match status" value="1"/>
</dbReference>
<keyword evidence="8" id="KW-1185">Reference proteome</keyword>
<dbReference type="GO" id="GO:0016567">
    <property type="term" value="P:protein ubiquitination"/>
    <property type="evidence" value="ECO:0007669"/>
    <property type="project" value="TreeGrafter"/>
</dbReference>
<evidence type="ECO:0000256" key="2">
    <source>
        <dbReference type="ARBA" id="ARBA00022771"/>
    </source>
</evidence>
<evidence type="ECO:0000313" key="7">
    <source>
        <dbReference type="EMBL" id="KAJ4952662.1"/>
    </source>
</evidence>
<reference evidence="7" key="1">
    <citation type="journal article" date="2023" name="Plant J.">
        <title>The genome of the king protea, Protea cynaroides.</title>
        <authorList>
            <person name="Chang J."/>
            <person name="Duong T.A."/>
            <person name="Schoeman C."/>
            <person name="Ma X."/>
            <person name="Roodt D."/>
            <person name="Barker N."/>
            <person name="Li Z."/>
            <person name="Van de Peer Y."/>
            <person name="Mizrachi E."/>
        </authorList>
    </citation>
    <scope>NUCLEOTIDE SEQUENCE</scope>
    <source>
        <tissue evidence="7">Young leaves</tissue>
    </source>
</reference>
<dbReference type="InterPro" id="IPR013083">
    <property type="entry name" value="Znf_RING/FYVE/PHD"/>
</dbReference>
<protein>
    <recommendedName>
        <fullName evidence="6">RING-type domain-containing protein</fullName>
    </recommendedName>
</protein>
<dbReference type="GO" id="GO:0061630">
    <property type="term" value="F:ubiquitin protein ligase activity"/>
    <property type="evidence" value="ECO:0007669"/>
    <property type="project" value="TreeGrafter"/>
</dbReference>
<dbReference type="PANTHER" id="PTHR45969:SF11">
    <property type="entry name" value="RING_U-BOX SUPERFAMILY PROTEIN"/>
    <property type="match status" value="1"/>
</dbReference>
<keyword evidence="5" id="KW-0472">Membrane</keyword>
<evidence type="ECO:0000259" key="6">
    <source>
        <dbReference type="PROSITE" id="PS50089"/>
    </source>
</evidence>
<dbReference type="Pfam" id="PF13639">
    <property type="entry name" value="zf-RING_2"/>
    <property type="match status" value="1"/>
</dbReference>
<dbReference type="GO" id="GO:0008270">
    <property type="term" value="F:zinc ion binding"/>
    <property type="evidence" value="ECO:0007669"/>
    <property type="project" value="UniProtKB-KW"/>
</dbReference>
<dbReference type="PROSITE" id="PS50089">
    <property type="entry name" value="ZF_RING_2"/>
    <property type="match status" value="1"/>
</dbReference>
<accession>A0A9Q0GVD6</accession>
<dbReference type="OrthoDB" id="8062037at2759"/>
<dbReference type="SUPFAM" id="SSF57850">
    <property type="entry name" value="RING/U-box"/>
    <property type="match status" value="1"/>
</dbReference>
<keyword evidence="1" id="KW-0479">Metal-binding</keyword>
<dbReference type="InterPro" id="IPR001841">
    <property type="entry name" value="Znf_RING"/>
</dbReference>
<evidence type="ECO:0000313" key="8">
    <source>
        <dbReference type="Proteomes" id="UP001141806"/>
    </source>
</evidence>
<proteinExistence type="predicted"/>
<evidence type="ECO:0000256" key="1">
    <source>
        <dbReference type="ARBA" id="ARBA00022723"/>
    </source>
</evidence>
<gene>
    <name evidence="7" type="ORF">NE237_029494</name>
</gene>
<keyword evidence="5" id="KW-0812">Transmembrane</keyword>
<name>A0A9Q0GVD6_9MAGN</name>
<dbReference type="Proteomes" id="UP001141806">
    <property type="component" value="Unassembled WGS sequence"/>
</dbReference>
<organism evidence="7 8">
    <name type="scientific">Protea cynaroides</name>
    <dbReference type="NCBI Taxonomy" id="273540"/>
    <lineage>
        <taxon>Eukaryota</taxon>
        <taxon>Viridiplantae</taxon>
        <taxon>Streptophyta</taxon>
        <taxon>Embryophyta</taxon>
        <taxon>Tracheophyta</taxon>
        <taxon>Spermatophyta</taxon>
        <taxon>Magnoliopsida</taxon>
        <taxon>Proteales</taxon>
        <taxon>Proteaceae</taxon>
        <taxon>Protea</taxon>
    </lineage>
</organism>
<dbReference type="SMART" id="SM00184">
    <property type="entry name" value="RING"/>
    <property type="match status" value="1"/>
</dbReference>
<keyword evidence="3" id="KW-0862">Zinc</keyword>
<feature type="transmembrane region" description="Helical" evidence="5">
    <location>
        <begin position="20"/>
        <end position="41"/>
    </location>
</feature>
<keyword evidence="5" id="KW-1133">Transmembrane helix</keyword>